<feature type="transmembrane region" description="Helical" evidence="8">
    <location>
        <begin position="313"/>
        <end position="336"/>
    </location>
</feature>
<feature type="transmembrane region" description="Helical" evidence="8">
    <location>
        <begin position="437"/>
        <end position="458"/>
    </location>
</feature>
<evidence type="ECO:0000256" key="4">
    <source>
        <dbReference type="ARBA" id="ARBA00022692"/>
    </source>
</evidence>
<feature type="compositionally biased region" description="Low complexity" evidence="7">
    <location>
        <begin position="1"/>
        <end position="12"/>
    </location>
</feature>
<feature type="transmembrane region" description="Helical" evidence="8">
    <location>
        <begin position="203"/>
        <end position="226"/>
    </location>
</feature>
<dbReference type="Pfam" id="PF07690">
    <property type="entry name" value="MFS_1"/>
    <property type="match status" value="1"/>
</dbReference>
<dbReference type="KEGG" id="ksn:43592504"/>
<dbReference type="AlphaFoldDB" id="A0A5M6BP09"/>
<evidence type="ECO:0000256" key="5">
    <source>
        <dbReference type="ARBA" id="ARBA00022989"/>
    </source>
</evidence>
<dbReference type="PANTHER" id="PTHR23514">
    <property type="entry name" value="BYPASS OF STOP CODON PROTEIN 6"/>
    <property type="match status" value="1"/>
</dbReference>
<sequence>MASQHPAPSRASSRLRHHPSHLSDELQPTEPIEPTFATGAVMMAHAEHGERSQIQGKSPLVLKRLRKEMPLPGVVESRVMLGVLFLVMFLAGWNDASQGPLLPTLQEYYHVNYLVIATIWIASCVGFIASGVANVYISDRFGFGITAPFGAFMGGVAYVLMCWGPPFPLFVIAFIPNGFGLGLQDAQVNSLTTRLPNAITKMFLMHAMYGFGATVSPFVSTAFVQHVGQEVYYYYAVSLGLALITVAALLIVFKLRTEEQIVGHRAVEGQEAPLSENEKAAGERRTVPVSAGYVEGAGGSSGKMKQILKTPSVHFMAFYILIYVGVEVMIGGWATSFLIDERGGDSNAGYVSAGYFGGITIGRIILIPVTHKLGHHLSIWVYSIFAIVLSVIIWVTHSIVANSICFSLVGVFLGPLYPIVMNVVAEIIPGELQGGSIGWIASLGQAGSAMMPFIAGAISERYGVWILQPVTIAFLAFSLVLWFFVTRASPSDRSFWPQWTATSTETKDGSELSVSESSGDATGKENEKGQRAISEMESKSPSNSTPTPAYTLEEGERERERKV</sequence>
<evidence type="ECO:0000313" key="9">
    <source>
        <dbReference type="EMBL" id="WWD22161.1"/>
    </source>
</evidence>
<keyword evidence="3" id="KW-0813">Transport</keyword>
<keyword evidence="4 8" id="KW-0812">Transmembrane</keyword>
<gene>
    <name evidence="9" type="ORF">CI109_106650</name>
</gene>
<dbReference type="InterPro" id="IPR051788">
    <property type="entry name" value="MFS_Transporter"/>
</dbReference>
<feature type="transmembrane region" description="Helical" evidence="8">
    <location>
        <begin position="379"/>
        <end position="400"/>
    </location>
</feature>
<dbReference type="GO" id="GO:0022857">
    <property type="term" value="F:transmembrane transporter activity"/>
    <property type="evidence" value="ECO:0007669"/>
    <property type="project" value="InterPro"/>
</dbReference>
<feature type="region of interest" description="Disordered" evidence="7">
    <location>
        <begin position="1"/>
        <end position="31"/>
    </location>
</feature>
<dbReference type="RefSeq" id="XP_031857391.1">
    <property type="nucleotide sequence ID" value="XM_032008332.1"/>
</dbReference>
<reference evidence="9" key="2">
    <citation type="submission" date="2024-01" db="EMBL/GenBank/DDBJ databases">
        <title>Comparative genomics of Cryptococcus and Kwoniella reveals pathogenesis evolution and contrasting modes of karyotype evolution via chromosome fusion or intercentromeric recombination.</title>
        <authorList>
            <person name="Coelho M.A."/>
            <person name="David-Palma M."/>
            <person name="Shea T."/>
            <person name="Bowers K."/>
            <person name="McGinley-Smith S."/>
            <person name="Mohammad A.W."/>
            <person name="Gnirke A."/>
            <person name="Yurkov A.M."/>
            <person name="Nowrousian M."/>
            <person name="Sun S."/>
            <person name="Cuomo C.A."/>
            <person name="Heitman J."/>
        </authorList>
    </citation>
    <scope>NUCLEOTIDE SEQUENCE</scope>
    <source>
        <strain evidence="9">CBS 12478</strain>
    </source>
</reference>
<dbReference type="GO" id="GO:0012505">
    <property type="term" value="C:endomembrane system"/>
    <property type="evidence" value="ECO:0007669"/>
    <property type="project" value="UniProtKB-SubCell"/>
</dbReference>
<proteinExistence type="inferred from homology"/>
<dbReference type="Gene3D" id="1.20.1250.20">
    <property type="entry name" value="MFS general substrate transporter like domains"/>
    <property type="match status" value="1"/>
</dbReference>
<feature type="transmembrane region" description="Helical" evidence="8">
    <location>
        <begin position="113"/>
        <end position="136"/>
    </location>
</feature>
<dbReference type="InterPro" id="IPR036259">
    <property type="entry name" value="MFS_trans_sf"/>
</dbReference>
<feature type="transmembrane region" description="Helical" evidence="8">
    <location>
        <begin position="232"/>
        <end position="253"/>
    </location>
</feature>
<feature type="compositionally biased region" description="Basic and acidic residues" evidence="7">
    <location>
        <begin position="554"/>
        <end position="563"/>
    </location>
</feature>
<feature type="transmembrane region" description="Helical" evidence="8">
    <location>
        <begin position="464"/>
        <end position="485"/>
    </location>
</feature>
<reference evidence="9" key="1">
    <citation type="submission" date="2017-08" db="EMBL/GenBank/DDBJ databases">
        <authorList>
            <person name="Cuomo C."/>
            <person name="Billmyre B."/>
            <person name="Heitman J."/>
        </authorList>
    </citation>
    <scope>NUCLEOTIDE SEQUENCE</scope>
    <source>
        <strain evidence="9">CBS 12478</strain>
    </source>
</reference>
<feature type="transmembrane region" description="Helical" evidence="8">
    <location>
        <begin position="73"/>
        <end position="93"/>
    </location>
</feature>
<dbReference type="InterPro" id="IPR020846">
    <property type="entry name" value="MFS_dom"/>
</dbReference>
<dbReference type="PANTHER" id="PTHR23514:SF3">
    <property type="entry name" value="BYPASS OF STOP CODON PROTEIN 6"/>
    <property type="match status" value="1"/>
</dbReference>
<feature type="transmembrane region" description="Helical" evidence="8">
    <location>
        <begin position="143"/>
        <end position="161"/>
    </location>
</feature>
<comment type="similarity">
    <text evidence="2">Belongs to the major facilitator superfamily.</text>
</comment>
<comment type="subcellular location">
    <subcellularLocation>
        <location evidence="1">Endomembrane system</location>
        <topology evidence="1">Multi-pass membrane protein</topology>
    </subcellularLocation>
</comment>
<evidence type="ECO:0000256" key="7">
    <source>
        <dbReference type="SAM" id="MobiDB-lite"/>
    </source>
</evidence>
<feature type="transmembrane region" description="Helical" evidence="8">
    <location>
        <begin position="406"/>
        <end position="425"/>
    </location>
</feature>
<evidence type="ECO:0000256" key="6">
    <source>
        <dbReference type="ARBA" id="ARBA00023136"/>
    </source>
</evidence>
<dbReference type="GeneID" id="43592504"/>
<dbReference type="FunFam" id="1.20.1250.20:FF:000555">
    <property type="entry name" value="MFS transporter, putative (AFU_orthologue AFUA_8G05090)"/>
    <property type="match status" value="1"/>
</dbReference>
<name>A0A5M6BP09_9TREE</name>
<feature type="compositionally biased region" description="Basic and acidic residues" evidence="7">
    <location>
        <begin position="522"/>
        <end position="538"/>
    </location>
</feature>
<evidence type="ECO:0000256" key="8">
    <source>
        <dbReference type="SAM" id="Phobius"/>
    </source>
</evidence>
<accession>A0A5M6BP09</accession>
<evidence type="ECO:0000256" key="3">
    <source>
        <dbReference type="ARBA" id="ARBA00022448"/>
    </source>
</evidence>
<dbReference type="GO" id="GO:0016020">
    <property type="term" value="C:membrane"/>
    <property type="evidence" value="ECO:0007669"/>
    <property type="project" value="TreeGrafter"/>
</dbReference>
<dbReference type="OrthoDB" id="413079at2759"/>
<evidence type="ECO:0000256" key="1">
    <source>
        <dbReference type="ARBA" id="ARBA00004127"/>
    </source>
</evidence>
<dbReference type="EMBL" id="CP144062">
    <property type="protein sequence ID" value="WWD22161.1"/>
    <property type="molecule type" value="Genomic_DNA"/>
</dbReference>
<dbReference type="InterPro" id="IPR011701">
    <property type="entry name" value="MFS"/>
</dbReference>
<keyword evidence="10" id="KW-1185">Reference proteome</keyword>
<keyword evidence="6 8" id="KW-0472">Membrane</keyword>
<evidence type="ECO:0000256" key="2">
    <source>
        <dbReference type="ARBA" id="ARBA00008335"/>
    </source>
</evidence>
<dbReference type="SUPFAM" id="SSF103473">
    <property type="entry name" value="MFS general substrate transporter"/>
    <property type="match status" value="1"/>
</dbReference>
<evidence type="ECO:0000313" key="10">
    <source>
        <dbReference type="Proteomes" id="UP000322225"/>
    </source>
</evidence>
<feature type="region of interest" description="Disordered" evidence="7">
    <location>
        <begin position="506"/>
        <end position="563"/>
    </location>
</feature>
<protein>
    <submittedName>
        <fullName evidence="9">Uncharacterized protein</fullName>
    </submittedName>
</protein>
<feature type="transmembrane region" description="Helical" evidence="8">
    <location>
        <begin position="348"/>
        <end position="367"/>
    </location>
</feature>
<organism evidence="9 10">
    <name type="scientific">Kwoniella shandongensis</name>
    <dbReference type="NCBI Taxonomy" id="1734106"/>
    <lineage>
        <taxon>Eukaryota</taxon>
        <taxon>Fungi</taxon>
        <taxon>Dikarya</taxon>
        <taxon>Basidiomycota</taxon>
        <taxon>Agaricomycotina</taxon>
        <taxon>Tremellomycetes</taxon>
        <taxon>Tremellales</taxon>
        <taxon>Cryptococcaceae</taxon>
        <taxon>Kwoniella</taxon>
    </lineage>
</organism>
<keyword evidence="5 8" id="KW-1133">Transmembrane helix</keyword>
<feature type="compositionally biased region" description="Polar residues" evidence="7">
    <location>
        <begin position="539"/>
        <end position="548"/>
    </location>
</feature>
<dbReference type="Proteomes" id="UP000322225">
    <property type="component" value="Chromosome 12"/>
</dbReference>
<dbReference type="PROSITE" id="PS50850">
    <property type="entry name" value="MFS"/>
    <property type="match status" value="1"/>
</dbReference>